<organism evidence="12 13">
    <name type="scientific">Candidatus Methanoperedens nitratireducens</name>
    <dbReference type="NCBI Taxonomy" id="1392998"/>
    <lineage>
        <taxon>Archaea</taxon>
        <taxon>Methanobacteriati</taxon>
        <taxon>Methanobacteriota</taxon>
        <taxon>Stenosarchaea group</taxon>
        <taxon>Methanomicrobia</taxon>
        <taxon>Methanosarcinales</taxon>
        <taxon>ANME-2 cluster</taxon>
        <taxon>Candidatus Methanoperedentaceae</taxon>
        <taxon>Candidatus Methanoperedens</taxon>
    </lineage>
</organism>
<feature type="transmembrane region" description="Helical" evidence="10">
    <location>
        <begin position="590"/>
        <end position="615"/>
    </location>
</feature>
<comment type="similarity">
    <text evidence="2 10">Belongs to the V-ATPase 116 kDa subunit family.</text>
</comment>
<evidence type="ECO:0000313" key="13">
    <source>
        <dbReference type="Proteomes" id="UP000027153"/>
    </source>
</evidence>
<dbReference type="Gene3D" id="3.30.70.2170">
    <property type="match status" value="1"/>
</dbReference>
<evidence type="ECO:0000313" key="12">
    <source>
        <dbReference type="EMBL" id="KCZ71346.1"/>
    </source>
</evidence>
<dbReference type="Gene3D" id="1.20.1460.20">
    <property type="match status" value="1"/>
</dbReference>
<keyword evidence="6 10" id="KW-0406">Ion transport</keyword>
<evidence type="ECO:0000256" key="4">
    <source>
        <dbReference type="ARBA" id="ARBA00022692"/>
    </source>
</evidence>
<feature type="transmembrane region" description="Helical" evidence="10">
    <location>
        <begin position="517"/>
        <end position="537"/>
    </location>
</feature>
<comment type="subcellular location">
    <subcellularLocation>
        <location evidence="1">Membrane</location>
        <topology evidence="1">Multi-pass membrane protein</topology>
    </subcellularLocation>
</comment>
<evidence type="ECO:0000256" key="1">
    <source>
        <dbReference type="ARBA" id="ARBA00004141"/>
    </source>
</evidence>
<feature type="coiled-coil region" evidence="11">
    <location>
        <begin position="217"/>
        <end position="244"/>
    </location>
</feature>
<feature type="transmembrane region" description="Helical" evidence="10">
    <location>
        <begin position="557"/>
        <end position="578"/>
    </location>
</feature>
<gene>
    <name evidence="12" type="ORF">ANME2D_02073</name>
</gene>
<evidence type="ECO:0000256" key="5">
    <source>
        <dbReference type="ARBA" id="ARBA00022989"/>
    </source>
</evidence>
<dbReference type="GO" id="GO:0016787">
    <property type="term" value="F:hydrolase activity"/>
    <property type="evidence" value="ECO:0007669"/>
    <property type="project" value="UniProtKB-KW"/>
</dbReference>
<comment type="caution">
    <text evidence="12">The sequence shown here is derived from an EMBL/GenBank/DDBJ whole genome shotgun (WGS) entry which is preliminary data.</text>
</comment>
<keyword evidence="7 10" id="KW-0472">Membrane</keyword>
<evidence type="ECO:0000256" key="6">
    <source>
        <dbReference type="ARBA" id="ARBA00023065"/>
    </source>
</evidence>
<dbReference type="Gene3D" id="3.30.70.2750">
    <property type="match status" value="1"/>
</dbReference>
<feature type="transmembrane region" description="Helical" evidence="10">
    <location>
        <begin position="388"/>
        <end position="407"/>
    </location>
</feature>
<dbReference type="PANTHER" id="PTHR11629:SF63">
    <property type="entry name" value="V-TYPE PROTON ATPASE SUBUNIT A"/>
    <property type="match status" value="1"/>
</dbReference>
<name>A0A062UWG5_9EURY</name>
<dbReference type="GO" id="GO:0046961">
    <property type="term" value="F:proton-transporting ATPase activity, rotational mechanism"/>
    <property type="evidence" value="ECO:0007669"/>
    <property type="project" value="InterPro"/>
</dbReference>
<evidence type="ECO:0000256" key="2">
    <source>
        <dbReference type="ARBA" id="ARBA00009904"/>
    </source>
</evidence>
<dbReference type="GO" id="GO:0007035">
    <property type="term" value="P:vacuolar acidification"/>
    <property type="evidence" value="ECO:0007669"/>
    <property type="project" value="TreeGrafter"/>
</dbReference>
<evidence type="ECO:0000256" key="7">
    <source>
        <dbReference type="ARBA" id="ARBA00023136"/>
    </source>
</evidence>
<dbReference type="NCBIfam" id="NF004430">
    <property type="entry name" value="PRK05771.2-4"/>
    <property type="match status" value="1"/>
</dbReference>
<dbReference type="GO" id="GO:0051117">
    <property type="term" value="F:ATPase binding"/>
    <property type="evidence" value="ECO:0007669"/>
    <property type="project" value="TreeGrafter"/>
</dbReference>
<feature type="transmembrane region" description="Helical" evidence="10">
    <location>
        <begin position="347"/>
        <end position="376"/>
    </location>
</feature>
<keyword evidence="5 10" id="KW-1133">Transmembrane helix</keyword>
<accession>A0A062UWG5</accession>
<keyword evidence="3 10" id="KW-0813">Transport</keyword>
<keyword evidence="13" id="KW-1185">Reference proteome</keyword>
<proteinExistence type="inferred from homology"/>
<dbReference type="RefSeq" id="WP_048091243.1">
    <property type="nucleotide sequence ID" value="NZ_JMIY01000005.1"/>
</dbReference>
<dbReference type="AlphaFoldDB" id="A0A062UWG5"/>
<dbReference type="EMBL" id="JMIY01000005">
    <property type="protein sequence ID" value="KCZ71346.1"/>
    <property type="molecule type" value="Genomic_DNA"/>
</dbReference>
<evidence type="ECO:0000256" key="11">
    <source>
        <dbReference type="SAM" id="Coils"/>
    </source>
</evidence>
<keyword evidence="12" id="KW-0378">Hydrolase</keyword>
<comment type="function">
    <text evidence="8">Component of the A-type ATP synthase that produces ATP from ADP in the presence of a proton gradient across the membrane.</text>
</comment>
<dbReference type="OrthoDB" id="85892at2157"/>
<dbReference type="PATRIC" id="fig|1392998.3.peg.2077"/>
<reference evidence="12 13" key="1">
    <citation type="journal article" date="2013" name="Nature">
        <title>Anaerobic oxidation of methane coupled to nitrate reduction in a novel archaeal lineage.</title>
        <authorList>
            <person name="Haroon M.F."/>
            <person name="Hu S."/>
            <person name="Shi Y."/>
            <person name="Imelfort M."/>
            <person name="Keller J."/>
            <person name="Hugenholtz P."/>
            <person name="Yuan Z."/>
            <person name="Tyson G.W."/>
        </authorList>
    </citation>
    <scope>NUCLEOTIDE SEQUENCE [LARGE SCALE GENOMIC DNA]</scope>
    <source>
        <strain evidence="12 13">ANME-2d</strain>
    </source>
</reference>
<dbReference type="Proteomes" id="UP000027153">
    <property type="component" value="Unassembled WGS sequence"/>
</dbReference>
<dbReference type="GO" id="GO:0016471">
    <property type="term" value="C:vacuolar proton-transporting V-type ATPase complex"/>
    <property type="evidence" value="ECO:0007669"/>
    <property type="project" value="TreeGrafter"/>
</dbReference>
<evidence type="ECO:0000256" key="9">
    <source>
        <dbReference type="ARBA" id="ARBA00068671"/>
    </source>
</evidence>
<feature type="transmembrane region" description="Helical" evidence="10">
    <location>
        <begin position="484"/>
        <end position="505"/>
    </location>
</feature>
<dbReference type="Pfam" id="PF01496">
    <property type="entry name" value="V_ATPase_I"/>
    <property type="match status" value="2"/>
</dbReference>
<feature type="transmembrane region" description="Helical" evidence="10">
    <location>
        <begin position="452"/>
        <end position="472"/>
    </location>
</feature>
<evidence type="ECO:0000256" key="8">
    <source>
        <dbReference type="ARBA" id="ARBA00059506"/>
    </source>
</evidence>
<dbReference type="GO" id="GO:0033179">
    <property type="term" value="C:proton-transporting V-type ATPase, V0 domain"/>
    <property type="evidence" value="ECO:0007669"/>
    <property type="project" value="InterPro"/>
</dbReference>
<sequence length="656" mass="72448">MLKPTKMTRVVIAGTKDTIEPVISTLHSLNMLHITDYTEENEDFKIGRPLKPASKLSEYLLSLRAISSQLGITGKEPASKQSSKELPSRIDEKITELQKEVSSRFDELRGIEFKIKEKEDLISAVKPFFGLPLSLEAYQGYETIKVYTGFISDDIEPKLLKITNNYELFTGEYEKRKIFALFIPKTYEDEIQKLLQDERSYVELKVPELKGNPPVILDQLTNEVSTLKENHASIRSELDTIKKEYSDFIMASDEFLSIETQKAEAPLRFATSANAFIIDGWVPSKKYNELESRLQESTNGKAYLTRLEEVNEEEIPIELENPTPAKPFELLINTFATPKYREIDPAVMLFITFPLFYAIMLGDVGYGIILAGLALVIKNKFKTGGLNALASILLLSAVLSVILGVIYGELFGFPLFNIEIKGHIEEGILGIAAPAIAGLHLPIHRFDSVQSLLMITLIIGILHISLGLIIGFRNVTIGHGLGHAIYAKGSWMLILIGGVVAIAKLMPSLMSGSSIRLNDPAIMAGMGLALIGIILLIKGEGFISIMEIPTLLSNVLSYARILAIGLSSAGIALAVNTLSMDLFIKPDHVLLGGGIGLALVGVVVLFIGHLINLILGVLGPGLHSLRLQYVEFFTKFYEGGGRKYIPFGYNRKYTEE</sequence>
<keyword evidence="4 10" id="KW-0812">Transmembrane</keyword>
<evidence type="ECO:0000256" key="10">
    <source>
        <dbReference type="RuleBase" id="RU361189"/>
    </source>
</evidence>
<dbReference type="PANTHER" id="PTHR11629">
    <property type="entry name" value="VACUOLAR PROTON ATPASES"/>
    <property type="match status" value="1"/>
</dbReference>
<protein>
    <recommendedName>
        <fullName evidence="9 10">A-type ATP synthase subunit I</fullName>
    </recommendedName>
</protein>
<dbReference type="InterPro" id="IPR002490">
    <property type="entry name" value="V-ATPase_116kDa_su"/>
</dbReference>
<keyword evidence="11" id="KW-0175">Coiled coil</keyword>
<evidence type="ECO:0000256" key="3">
    <source>
        <dbReference type="ARBA" id="ARBA00022448"/>
    </source>
</evidence>